<accession>C4V1D2</accession>
<sequence>MLAVQSIWRAALFADHLLFPMRRFFSVKCGKITLIYVIYGRDGTEYE</sequence>
<protein>
    <submittedName>
        <fullName evidence="1">Uncharacterized protein</fullName>
    </submittedName>
</protein>
<dbReference type="Proteomes" id="UP000005309">
    <property type="component" value="Unassembled WGS sequence"/>
</dbReference>
<evidence type="ECO:0000313" key="1">
    <source>
        <dbReference type="EMBL" id="EEQ49468.1"/>
    </source>
</evidence>
<dbReference type="EMBL" id="ACLA01000004">
    <property type="protein sequence ID" value="EEQ49468.1"/>
    <property type="molecule type" value="Genomic_DNA"/>
</dbReference>
<comment type="caution">
    <text evidence="1">The sequence shown here is derived from an EMBL/GenBank/DDBJ whole genome shotgun (WGS) entry which is preliminary data.</text>
</comment>
<name>C4V1D2_9FIRM</name>
<evidence type="ECO:0000313" key="2">
    <source>
        <dbReference type="Proteomes" id="UP000005309"/>
    </source>
</evidence>
<reference evidence="1 2" key="1">
    <citation type="submission" date="2009-04" db="EMBL/GenBank/DDBJ databases">
        <authorList>
            <person name="Qin X."/>
            <person name="Bachman B."/>
            <person name="Battles P."/>
            <person name="Bell A."/>
            <person name="Bess C."/>
            <person name="Bickham C."/>
            <person name="Chaboub L."/>
            <person name="Chen D."/>
            <person name="Coyle M."/>
            <person name="Deiros D.R."/>
            <person name="Dinh H."/>
            <person name="Forbes L."/>
            <person name="Fowler G."/>
            <person name="Francisco L."/>
            <person name="Fu Q."/>
            <person name="Gubbala S."/>
            <person name="Hale W."/>
            <person name="Han Y."/>
            <person name="Hemphill L."/>
            <person name="Highlander S.K."/>
            <person name="Hirani K."/>
            <person name="Hogues M."/>
            <person name="Jackson L."/>
            <person name="Jakkamsetti A."/>
            <person name="Javaid M."/>
            <person name="Jiang H."/>
            <person name="Korchina V."/>
            <person name="Kovar C."/>
            <person name="Lara F."/>
            <person name="Lee S."/>
            <person name="Mata R."/>
            <person name="Mathew T."/>
            <person name="Moen C."/>
            <person name="Morales K."/>
            <person name="Munidasa M."/>
            <person name="Nazareth L."/>
            <person name="Ngo R."/>
            <person name="Nguyen L."/>
            <person name="Okwuonu G."/>
            <person name="Ongeri F."/>
            <person name="Patil S."/>
            <person name="Petrosino J."/>
            <person name="Pham C."/>
            <person name="Pham P."/>
            <person name="Pu L.-L."/>
            <person name="Puazo M."/>
            <person name="Raj R."/>
            <person name="Reid J."/>
            <person name="Rouhana J."/>
            <person name="Saada N."/>
            <person name="Shang Y."/>
            <person name="Simmons D."/>
            <person name="Thornton R."/>
            <person name="Warren J."/>
            <person name="Weissenberger G."/>
            <person name="Zhang J."/>
            <person name="Zhang L."/>
            <person name="Zhou C."/>
            <person name="Zhu D."/>
            <person name="Muzny D."/>
            <person name="Worley K."/>
            <person name="Gibbs R."/>
        </authorList>
    </citation>
    <scope>NUCLEOTIDE SEQUENCE [LARGE SCALE GENOMIC DNA]</scope>
    <source>
        <strain evidence="1 2">ATCC 43531</strain>
    </source>
</reference>
<dbReference type="AlphaFoldDB" id="C4V1D2"/>
<organism evidence="1 2">
    <name type="scientific">Selenomonas flueggei ATCC 43531</name>
    <dbReference type="NCBI Taxonomy" id="638302"/>
    <lineage>
        <taxon>Bacteria</taxon>
        <taxon>Bacillati</taxon>
        <taxon>Bacillota</taxon>
        <taxon>Negativicutes</taxon>
        <taxon>Selenomonadales</taxon>
        <taxon>Selenomonadaceae</taxon>
        <taxon>Selenomonas</taxon>
    </lineage>
</organism>
<dbReference type="STRING" id="638302.HMPREF0908_0326"/>
<proteinExistence type="predicted"/>
<dbReference type="HOGENOM" id="CLU_3173081_0_0_9"/>
<gene>
    <name evidence="1" type="ORF">HMPREF0908_0326</name>
</gene>
<keyword evidence="2" id="KW-1185">Reference proteome</keyword>